<evidence type="ECO:0000313" key="1">
    <source>
        <dbReference type="EMBL" id="CAL1269539.1"/>
    </source>
</evidence>
<protein>
    <submittedName>
        <fullName evidence="1">Uncharacterized protein</fullName>
    </submittedName>
</protein>
<gene>
    <name evidence="1" type="ORF">LARSCL_LOCUS4802</name>
</gene>
<sequence length="96" mass="11059">MLEIKTGGITLSLGTTHSRDEIIVANKKEGPPTINKETWNAQAKRHGRYQHNFYERAEPLSCAPVNTGRRGGVSKLERVKRTCQQWHSLLWEKRFN</sequence>
<name>A0AAV1ZEL7_9ARAC</name>
<dbReference type="EMBL" id="CAXIEN010000042">
    <property type="protein sequence ID" value="CAL1269539.1"/>
    <property type="molecule type" value="Genomic_DNA"/>
</dbReference>
<proteinExistence type="predicted"/>
<dbReference type="Proteomes" id="UP001497382">
    <property type="component" value="Unassembled WGS sequence"/>
</dbReference>
<comment type="caution">
    <text evidence="1">The sequence shown here is derived from an EMBL/GenBank/DDBJ whole genome shotgun (WGS) entry which is preliminary data.</text>
</comment>
<reference evidence="1 2" key="1">
    <citation type="submission" date="2024-04" db="EMBL/GenBank/DDBJ databases">
        <authorList>
            <person name="Rising A."/>
            <person name="Reimegard J."/>
            <person name="Sonavane S."/>
            <person name="Akerstrom W."/>
            <person name="Nylinder S."/>
            <person name="Hedman E."/>
            <person name="Kallberg Y."/>
        </authorList>
    </citation>
    <scope>NUCLEOTIDE SEQUENCE [LARGE SCALE GENOMIC DNA]</scope>
</reference>
<dbReference type="AlphaFoldDB" id="A0AAV1ZEL7"/>
<accession>A0AAV1ZEL7</accession>
<keyword evidence="2" id="KW-1185">Reference proteome</keyword>
<evidence type="ECO:0000313" key="2">
    <source>
        <dbReference type="Proteomes" id="UP001497382"/>
    </source>
</evidence>
<organism evidence="1 2">
    <name type="scientific">Larinioides sclopetarius</name>
    <dbReference type="NCBI Taxonomy" id="280406"/>
    <lineage>
        <taxon>Eukaryota</taxon>
        <taxon>Metazoa</taxon>
        <taxon>Ecdysozoa</taxon>
        <taxon>Arthropoda</taxon>
        <taxon>Chelicerata</taxon>
        <taxon>Arachnida</taxon>
        <taxon>Araneae</taxon>
        <taxon>Araneomorphae</taxon>
        <taxon>Entelegynae</taxon>
        <taxon>Araneoidea</taxon>
        <taxon>Araneidae</taxon>
        <taxon>Larinioides</taxon>
    </lineage>
</organism>